<dbReference type="PANTHER" id="PTHR34598">
    <property type="entry name" value="BLL6449 PROTEIN"/>
    <property type="match status" value="1"/>
</dbReference>
<reference evidence="2 3" key="1">
    <citation type="submission" date="2024-07" db="EMBL/GenBank/DDBJ databases">
        <title>Section-level genome sequencing and comparative genomics of Aspergillus sections Usti and Cavernicolus.</title>
        <authorList>
            <consortium name="Lawrence Berkeley National Laboratory"/>
            <person name="Nybo J.L."/>
            <person name="Vesth T.C."/>
            <person name="Theobald S."/>
            <person name="Frisvad J.C."/>
            <person name="Larsen T.O."/>
            <person name="Kjaerboelling I."/>
            <person name="Rothschild-Mancinelli K."/>
            <person name="Lyhne E.K."/>
            <person name="Kogle M.E."/>
            <person name="Barry K."/>
            <person name="Clum A."/>
            <person name="Na H."/>
            <person name="Ledsgaard L."/>
            <person name="Lin J."/>
            <person name="Lipzen A."/>
            <person name="Kuo A."/>
            <person name="Riley R."/>
            <person name="Mondo S."/>
            <person name="LaButti K."/>
            <person name="Haridas S."/>
            <person name="Pangalinan J."/>
            <person name="Salamov A.A."/>
            <person name="Simmons B.A."/>
            <person name="Magnuson J.K."/>
            <person name="Chen J."/>
            <person name="Drula E."/>
            <person name="Henrissat B."/>
            <person name="Wiebenga A."/>
            <person name="Lubbers R.J."/>
            <person name="Gomes A.C."/>
            <person name="Makela M.R."/>
            <person name="Stajich J."/>
            <person name="Grigoriev I.V."/>
            <person name="Mortensen U.H."/>
            <person name="De vries R.P."/>
            <person name="Baker S.E."/>
            <person name="Andersen M.R."/>
        </authorList>
    </citation>
    <scope>NUCLEOTIDE SEQUENCE [LARGE SCALE GENOMIC DNA]</scope>
    <source>
        <strain evidence="2 3">CBS 600.67</strain>
    </source>
</reference>
<keyword evidence="3" id="KW-1185">Reference proteome</keyword>
<evidence type="ECO:0000256" key="1">
    <source>
        <dbReference type="ARBA" id="ARBA00023604"/>
    </source>
</evidence>
<gene>
    <name evidence="2" type="ORF">BDW59DRAFT_156637</name>
</gene>
<accession>A0ABR4J1C1</accession>
<dbReference type="Proteomes" id="UP001610335">
    <property type="component" value="Unassembled WGS sequence"/>
</dbReference>
<name>A0ABR4J1C1_9EURO</name>
<evidence type="ECO:0000313" key="3">
    <source>
        <dbReference type="Proteomes" id="UP001610335"/>
    </source>
</evidence>
<dbReference type="EMBL" id="JBFXLS010000003">
    <property type="protein sequence ID" value="KAL2833838.1"/>
    <property type="molecule type" value="Genomic_DNA"/>
</dbReference>
<dbReference type="InterPro" id="IPR044053">
    <property type="entry name" value="AsaB-like"/>
</dbReference>
<organism evidence="2 3">
    <name type="scientific">Aspergillus cavernicola</name>
    <dbReference type="NCBI Taxonomy" id="176166"/>
    <lineage>
        <taxon>Eukaryota</taxon>
        <taxon>Fungi</taxon>
        <taxon>Dikarya</taxon>
        <taxon>Ascomycota</taxon>
        <taxon>Pezizomycotina</taxon>
        <taxon>Eurotiomycetes</taxon>
        <taxon>Eurotiomycetidae</taxon>
        <taxon>Eurotiales</taxon>
        <taxon>Aspergillaceae</taxon>
        <taxon>Aspergillus</taxon>
        <taxon>Aspergillus subgen. Nidulantes</taxon>
    </lineage>
</organism>
<sequence length="188" mass="21706">MTNATLRSASTGLVLTEVILEYVRRLEIYKKQKPYLLAYDIPVQEEGPGRTNLELEDISVAAHDLRPIVHQIQLEDCGFELLNLSTHTMEELFTSGYQQSEAEGVRQLLLERFSAEEVIIFDHAYRKEELRSKEHQYSFENRPAQSIVVRNPHADQSPQSGLARICQFLTPEERITYGGDGWRMRIIK</sequence>
<comment type="caution">
    <text evidence="2">The sequence shown here is derived from an EMBL/GenBank/DDBJ whole genome shotgun (WGS) entry which is preliminary data.</text>
</comment>
<proteinExistence type="inferred from homology"/>
<comment type="similarity">
    <text evidence="1">Belongs to the asaB hydroxylase/desaturase family.</text>
</comment>
<dbReference type="PANTHER" id="PTHR34598:SF3">
    <property type="entry name" value="OXIDOREDUCTASE AN1597"/>
    <property type="match status" value="1"/>
</dbReference>
<protein>
    <submittedName>
        <fullName evidence="2">Uncharacterized protein</fullName>
    </submittedName>
</protein>
<evidence type="ECO:0000313" key="2">
    <source>
        <dbReference type="EMBL" id="KAL2833838.1"/>
    </source>
</evidence>